<evidence type="ECO:0000313" key="3">
    <source>
        <dbReference type="Proteomes" id="UP001642540"/>
    </source>
</evidence>
<dbReference type="EMBL" id="CAXLJM020000024">
    <property type="protein sequence ID" value="CAL8090101.1"/>
    <property type="molecule type" value="Genomic_DNA"/>
</dbReference>
<proteinExistence type="predicted"/>
<protein>
    <submittedName>
        <fullName evidence="2">Uncharacterized protein</fullName>
    </submittedName>
</protein>
<keyword evidence="3" id="KW-1185">Reference proteome</keyword>
<accession>A0ABP1Q5I2</accession>
<dbReference type="Proteomes" id="UP001642540">
    <property type="component" value="Unassembled WGS sequence"/>
</dbReference>
<comment type="caution">
    <text evidence="2">The sequence shown here is derived from an EMBL/GenBank/DDBJ whole genome shotgun (WGS) entry which is preliminary data.</text>
</comment>
<feature type="compositionally biased region" description="Acidic residues" evidence="1">
    <location>
        <begin position="103"/>
        <end position="116"/>
    </location>
</feature>
<evidence type="ECO:0000256" key="1">
    <source>
        <dbReference type="SAM" id="MobiDB-lite"/>
    </source>
</evidence>
<name>A0ABP1Q5I2_9HEXA</name>
<feature type="region of interest" description="Disordered" evidence="1">
    <location>
        <begin position="1"/>
        <end position="116"/>
    </location>
</feature>
<evidence type="ECO:0000313" key="2">
    <source>
        <dbReference type="EMBL" id="CAL8090101.1"/>
    </source>
</evidence>
<feature type="compositionally biased region" description="Basic and acidic residues" evidence="1">
    <location>
        <begin position="73"/>
        <end position="89"/>
    </location>
</feature>
<sequence length="273" mass="31200">MDSQQDKTPVDEGVESGQATVEDGGESQLEAEGDESQARGGEGREDEEKVQEGGGDDEEEAQEDVNVEEDPESDVHYEDNSNTEEKDASVYKNAEVSLQCDEPQQDEDEDIEDYSETENVVGEVDIASMMEMNNEEVQLYNLARSPPCPGWEVKEDDDDDDESGDEDSEKDKIVMLQVQLQLNHRLLSFKRETQKLFLLNMQRRLYNRLSPKLKMMNAKIKWDNNLIMDRIASIIRESVTEQAGILVNGKLKEYKIREFEDEDIFCHLSTVLF</sequence>
<feature type="compositionally biased region" description="Acidic residues" evidence="1">
    <location>
        <begin position="23"/>
        <end position="35"/>
    </location>
</feature>
<gene>
    <name evidence="2" type="ORF">ODALV1_LOCUS7554</name>
</gene>
<organism evidence="2 3">
    <name type="scientific">Orchesella dallaii</name>
    <dbReference type="NCBI Taxonomy" id="48710"/>
    <lineage>
        <taxon>Eukaryota</taxon>
        <taxon>Metazoa</taxon>
        <taxon>Ecdysozoa</taxon>
        <taxon>Arthropoda</taxon>
        <taxon>Hexapoda</taxon>
        <taxon>Collembola</taxon>
        <taxon>Entomobryomorpha</taxon>
        <taxon>Entomobryoidea</taxon>
        <taxon>Orchesellidae</taxon>
        <taxon>Orchesellinae</taxon>
        <taxon>Orchesella</taxon>
    </lineage>
</organism>
<feature type="compositionally biased region" description="Basic and acidic residues" evidence="1">
    <location>
        <begin position="41"/>
        <end position="51"/>
    </location>
</feature>
<feature type="compositionally biased region" description="Acidic residues" evidence="1">
    <location>
        <begin position="52"/>
        <end position="72"/>
    </location>
</feature>
<feature type="compositionally biased region" description="Acidic residues" evidence="1">
    <location>
        <begin position="154"/>
        <end position="168"/>
    </location>
</feature>
<reference evidence="2 3" key="1">
    <citation type="submission" date="2024-08" db="EMBL/GenBank/DDBJ databases">
        <authorList>
            <person name="Cucini C."/>
            <person name="Frati F."/>
        </authorList>
    </citation>
    <scope>NUCLEOTIDE SEQUENCE [LARGE SCALE GENOMIC DNA]</scope>
</reference>
<feature type="region of interest" description="Disordered" evidence="1">
    <location>
        <begin position="143"/>
        <end position="170"/>
    </location>
</feature>
<feature type="compositionally biased region" description="Basic and acidic residues" evidence="1">
    <location>
        <begin position="1"/>
        <end position="10"/>
    </location>
</feature>